<protein>
    <submittedName>
        <fullName evidence="7">C-CAP/cofactor C-like domain-containing protein</fullName>
    </submittedName>
</protein>
<dbReference type="InterPro" id="IPR006599">
    <property type="entry name" value="CARP_motif"/>
</dbReference>
<dbReference type="InterPro" id="IPR017901">
    <property type="entry name" value="C-CAP_CF_C-like"/>
</dbReference>
<dbReference type="InterPro" id="IPR016098">
    <property type="entry name" value="CAP/MinC_C"/>
</dbReference>
<feature type="transmembrane region" description="Helical" evidence="3">
    <location>
        <begin position="60"/>
        <end position="82"/>
    </location>
</feature>
<accession>A0A0N4VE62</accession>
<keyword evidence="3" id="KW-0472">Membrane</keyword>
<reference evidence="5 6" key="2">
    <citation type="submission" date="2018-10" db="EMBL/GenBank/DDBJ databases">
        <authorList>
            <consortium name="Pathogen Informatics"/>
        </authorList>
    </citation>
    <scope>NUCLEOTIDE SEQUENCE [LARGE SCALE GENOMIC DNA]</scope>
</reference>
<dbReference type="GO" id="GO:0005743">
    <property type="term" value="C:mitochondrial inner membrane"/>
    <property type="evidence" value="ECO:0007669"/>
    <property type="project" value="InterPro"/>
</dbReference>
<reference evidence="7" key="1">
    <citation type="submission" date="2017-02" db="UniProtKB">
        <authorList>
            <consortium name="WormBaseParasite"/>
        </authorList>
    </citation>
    <scope>IDENTIFICATION</scope>
</reference>
<dbReference type="EMBL" id="UXUI01009409">
    <property type="protein sequence ID" value="VDD93652.1"/>
    <property type="molecule type" value="Genomic_DNA"/>
</dbReference>
<name>A0A0N4VE62_ENTVE</name>
<keyword evidence="3" id="KW-1133">Transmembrane helix</keyword>
<dbReference type="GO" id="GO:0006120">
    <property type="term" value="P:mitochondrial electron transport, NADH to ubiquinone"/>
    <property type="evidence" value="ECO:0007669"/>
    <property type="project" value="InterPro"/>
</dbReference>
<keyword evidence="2" id="KW-0143">Chaperone</keyword>
<dbReference type="InterPro" id="IPR027684">
    <property type="entry name" value="TBCC"/>
</dbReference>
<dbReference type="WBParaSite" id="EVEC_0000896201-mRNA-1">
    <property type="protein sequence ID" value="EVEC_0000896201-mRNA-1"/>
    <property type="gene ID" value="EVEC_0000896201"/>
</dbReference>
<dbReference type="OrthoDB" id="194775at2759"/>
<feature type="domain" description="C-CAP/cofactor C-like" evidence="4">
    <location>
        <begin position="213"/>
        <end position="368"/>
    </location>
</feature>
<evidence type="ECO:0000256" key="2">
    <source>
        <dbReference type="ARBA" id="ARBA00023186"/>
    </source>
</evidence>
<dbReference type="Pfam" id="PF07986">
    <property type="entry name" value="TBCC"/>
    <property type="match status" value="1"/>
</dbReference>
<dbReference type="PANTHER" id="PTHR15139:SF0">
    <property type="entry name" value="TUBULIN-SPECIFIC CHAPERONE C"/>
    <property type="match status" value="1"/>
</dbReference>
<evidence type="ECO:0000259" key="4">
    <source>
        <dbReference type="PROSITE" id="PS51329"/>
    </source>
</evidence>
<gene>
    <name evidence="5" type="ORF">EVEC_LOCUS8403</name>
</gene>
<evidence type="ECO:0000313" key="7">
    <source>
        <dbReference type="WBParaSite" id="EVEC_0000896201-mRNA-1"/>
    </source>
</evidence>
<evidence type="ECO:0000256" key="3">
    <source>
        <dbReference type="SAM" id="Phobius"/>
    </source>
</evidence>
<evidence type="ECO:0000256" key="1">
    <source>
        <dbReference type="ARBA" id="ARBA00008848"/>
    </source>
</evidence>
<dbReference type="SMART" id="SM00673">
    <property type="entry name" value="CARP"/>
    <property type="match status" value="2"/>
</dbReference>
<comment type="similarity">
    <text evidence="1">Belongs to the TBCC family.</text>
</comment>
<organism evidence="7">
    <name type="scientific">Enterobius vermicularis</name>
    <name type="common">Human pinworm</name>
    <dbReference type="NCBI Taxonomy" id="51028"/>
    <lineage>
        <taxon>Eukaryota</taxon>
        <taxon>Metazoa</taxon>
        <taxon>Ecdysozoa</taxon>
        <taxon>Nematoda</taxon>
        <taxon>Chromadorea</taxon>
        <taxon>Rhabditida</taxon>
        <taxon>Spirurina</taxon>
        <taxon>Oxyuridomorpha</taxon>
        <taxon>Oxyuroidea</taxon>
        <taxon>Oxyuridae</taxon>
        <taxon>Enterobius</taxon>
    </lineage>
</organism>
<dbReference type="InterPro" id="IPR012945">
    <property type="entry name" value="Tubulin-bd_cofactor_C_dom"/>
</dbReference>
<feature type="transmembrane region" description="Helical" evidence="3">
    <location>
        <begin position="33"/>
        <end position="51"/>
    </location>
</feature>
<dbReference type="GO" id="GO:0007023">
    <property type="term" value="P:post-chaperonin tubulin folding pathway"/>
    <property type="evidence" value="ECO:0007669"/>
    <property type="project" value="InterPro"/>
</dbReference>
<dbReference type="Gene3D" id="2.160.20.70">
    <property type="match status" value="1"/>
</dbReference>
<keyword evidence="6" id="KW-1185">Reference proteome</keyword>
<dbReference type="InterPro" id="IPR009423">
    <property type="entry name" value="NDUC2"/>
</dbReference>
<dbReference type="PROSITE" id="PS51329">
    <property type="entry name" value="C_CAP_COFACTOR_C"/>
    <property type="match status" value="1"/>
</dbReference>
<dbReference type="AlphaFoldDB" id="A0A0N4VE62"/>
<dbReference type="PANTHER" id="PTHR15139">
    <property type="entry name" value="TUBULIN FOLDING COFACTOR C"/>
    <property type="match status" value="1"/>
</dbReference>
<sequence length="394" mass="44396">MNASELAEQKRREDFLRAYKIPFNLADPFSWPYPHRVAFFAAVGSTVSFYFHNLYFKRPLYFGSIPASAAIATVTALAYGAGLLREHHCRTRDAVLEHYISLHPEDFDRFCTSLFNSPMDITESSDAVLIEERRRKMLERLQARHLQNPPPINTLRNEAVEPKEVEELQNQAKLLLSDPHATVDLAFLEKIESALSLLPSVFSFKSRQQQKKPADTLSEGKKVAAVVEGATVITRSKDAKTVSNLTGDKLRLDGMDGEDIAMMHLTNSTVIVPFKASTVHLKEVTNSTVILAPVHSSVMIRDCSGLTVVAAAQQIRIHNSCNIHLYIAVRGAVIIEDCDGIEVAPYRVSGIKLEWDNSSWKEVKDFNWLTVEKPNPHWKVMDEQSWQTFDLNCT</sequence>
<dbReference type="GO" id="GO:0007021">
    <property type="term" value="P:tubulin complex assembly"/>
    <property type="evidence" value="ECO:0007669"/>
    <property type="project" value="TreeGrafter"/>
</dbReference>
<dbReference type="Proteomes" id="UP000274131">
    <property type="component" value="Unassembled WGS sequence"/>
</dbReference>
<dbReference type="Pfam" id="PF06374">
    <property type="entry name" value="NDUF_C2"/>
    <property type="match status" value="1"/>
</dbReference>
<evidence type="ECO:0000313" key="6">
    <source>
        <dbReference type="Proteomes" id="UP000274131"/>
    </source>
</evidence>
<evidence type="ECO:0000313" key="5">
    <source>
        <dbReference type="EMBL" id="VDD93652.1"/>
    </source>
</evidence>
<keyword evidence="3" id="KW-0812">Transmembrane</keyword>
<proteinExistence type="inferred from homology"/>
<dbReference type="STRING" id="51028.A0A0N4VE62"/>